<name>A0A5Q2RES0_9ACTN</name>
<dbReference type="GO" id="GO:0016491">
    <property type="term" value="F:oxidoreductase activity"/>
    <property type="evidence" value="ECO:0007669"/>
    <property type="project" value="InterPro"/>
</dbReference>
<organism evidence="8 9">
    <name type="scientific">Actinomarinicola tropica</name>
    <dbReference type="NCBI Taxonomy" id="2789776"/>
    <lineage>
        <taxon>Bacteria</taxon>
        <taxon>Bacillati</taxon>
        <taxon>Actinomycetota</taxon>
        <taxon>Acidimicrobiia</taxon>
        <taxon>Acidimicrobiales</taxon>
        <taxon>Iamiaceae</taxon>
        <taxon>Actinomarinicola</taxon>
    </lineage>
</organism>
<reference evidence="8 9" key="1">
    <citation type="submission" date="2019-11" db="EMBL/GenBank/DDBJ databases">
        <authorList>
            <person name="He Y."/>
        </authorList>
    </citation>
    <scope>NUCLEOTIDE SEQUENCE [LARGE SCALE GENOMIC DNA]</scope>
    <source>
        <strain evidence="8 9">SCSIO 58843</strain>
    </source>
</reference>
<keyword evidence="6" id="KW-0472">Membrane</keyword>
<evidence type="ECO:0000313" key="8">
    <source>
        <dbReference type="EMBL" id="QGG94114.1"/>
    </source>
</evidence>
<feature type="domain" description="Cytochrome b/b6 N-terminal region profile" evidence="7">
    <location>
        <begin position="22"/>
        <end position="225"/>
    </location>
</feature>
<feature type="transmembrane region" description="Helical" evidence="6">
    <location>
        <begin position="50"/>
        <end position="72"/>
    </location>
</feature>
<dbReference type="Gene3D" id="1.20.810.10">
    <property type="entry name" value="Cytochrome Bc1 Complex, Chain C"/>
    <property type="match status" value="1"/>
</dbReference>
<feature type="transmembrane region" description="Helical" evidence="6">
    <location>
        <begin position="132"/>
        <end position="152"/>
    </location>
</feature>
<dbReference type="GO" id="GO:0008121">
    <property type="term" value="F:quinol-cytochrome-c reductase activity"/>
    <property type="evidence" value="ECO:0007669"/>
    <property type="project" value="UniProtKB-EC"/>
</dbReference>
<comment type="catalytic activity">
    <reaction evidence="4">
        <text>a quinol + 2 Fe(III)-[cytochrome c](out) = a quinone + 2 Fe(II)-[cytochrome c](out) + 2 H(+)(out)</text>
        <dbReference type="Rhea" id="RHEA:11484"/>
        <dbReference type="Rhea" id="RHEA-COMP:10350"/>
        <dbReference type="Rhea" id="RHEA-COMP:14399"/>
        <dbReference type="ChEBI" id="CHEBI:15378"/>
        <dbReference type="ChEBI" id="CHEBI:24646"/>
        <dbReference type="ChEBI" id="CHEBI:29033"/>
        <dbReference type="ChEBI" id="CHEBI:29034"/>
        <dbReference type="ChEBI" id="CHEBI:132124"/>
        <dbReference type="EC" id="7.1.1.8"/>
    </reaction>
</comment>
<evidence type="ECO:0000313" key="9">
    <source>
        <dbReference type="Proteomes" id="UP000334019"/>
    </source>
</evidence>
<feature type="transmembrane region" description="Helical" evidence="6">
    <location>
        <begin position="328"/>
        <end position="349"/>
    </location>
</feature>
<dbReference type="GO" id="GO:0016020">
    <property type="term" value="C:membrane"/>
    <property type="evidence" value="ECO:0007669"/>
    <property type="project" value="InterPro"/>
</dbReference>
<dbReference type="InterPro" id="IPR027387">
    <property type="entry name" value="Cytb/b6-like_sf"/>
</dbReference>
<keyword evidence="6" id="KW-0812">Transmembrane</keyword>
<dbReference type="Pfam" id="PF00033">
    <property type="entry name" value="Cytochrome_B"/>
    <property type="match status" value="1"/>
</dbReference>
<keyword evidence="9" id="KW-1185">Reference proteome</keyword>
<comment type="cofactor">
    <cofactor evidence="1">
        <name>heme</name>
        <dbReference type="ChEBI" id="CHEBI:30413"/>
    </cofactor>
</comment>
<dbReference type="InterPro" id="IPR036150">
    <property type="entry name" value="Cyt_b/b6_C_sf"/>
</dbReference>
<dbReference type="RefSeq" id="WP_153758220.1">
    <property type="nucleotide sequence ID" value="NZ_CP045851.1"/>
</dbReference>
<dbReference type="GO" id="GO:0022904">
    <property type="term" value="P:respiratory electron transport chain"/>
    <property type="evidence" value="ECO:0007669"/>
    <property type="project" value="InterPro"/>
</dbReference>
<feature type="transmembrane region" description="Helical" evidence="6">
    <location>
        <begin position="245"/>
        <end position="263"/>
    </location>
</feature>
<keyword evidence="6" id="KW-1133">Transmembrane helix</keyword>
<dbReference type="Proteomes" id="UP000334019">
    <property type="component" value="Chromosome"/>
</dbReference>
<dbReference type="PANTHER" id="PTHR19271">
    <property type="entry name" value="CYTOCHROME B"/>
    <property type="match status" value="1"/>
</dbReference>
<sequence length="357" mass="38706">MAASVQAPNDVGGDGAGVLRRALDAIDDRLGVKALQYPVPEHANNLGWSLGGLTAVSLVVLIATGVVLTQFFNPMPEEANASVRRIATDVWAGQLVRGVHFWAAQAMYVLAGLHLLRVFLTASYKRPREANWLIGVGMFALVLGAIFTGTVIKWDQEGFEALAHNLEIGELLGGAGFWFTAEFSADLPLIVRLYVAHVAIIPGLILGLLAVHFLLVKRHGISPHPVIADIAAEPREPFTHHLRRLGAFGLALVGGLLVLAALFPPGLGPTPVEGIEITRPLWMFWWLFTLENWWGLKAILWGSVALFVLLFAVPFVDRGGERRWRKRPVAIGAATAVLLVIIVLTYVTATTSAVEHL</sequence>
<proteinExistence type="predicted"/>
<evidence type="ECO:0000256" key="3">
    <source>
        <dbReference type="ARBA" id="ARBA00016116"/>
    </source>
</evidence>
<evidence type="ECO:0000259" key="7">
    <source>
        <dbReference type="PROSITE" id="PS51002"/>
    </source>
</evidence>
<dbReference type="AlphaFoldDB" id="A0A5Q2RES0"/>
<feature type="transmembrane region" description="Helical" evidence="6">
    <location>
        <begin position="194"/>
        <end position="215"/>
    </location>
</feature>
<accession>A0A5Q2RES0</accession>
<dbReference type="EC" id="7.1.1.8" evidence="2"/>
<gene>
    <name evidence="8" type="ORF">GH723_02800</name>
</gene>
<evidence type="ECO:0000256" key="2">
    <source>
        <dbReference type="ARBA" id="ARBA00012951"/>
    </source>
</evidence>
<dbReference type="PROSITE" id="PS51002">
    <property type="entry name" value="CYTB_NTER"/>
    <property type="match status" value="1"/>
</dbReference>
<dbReference type="InterPro" id="IPR016174">
    <property type="entry name" value="Di-haem_cyt_TM"/>
</dbReference>
<evidence type="ECO:0000256" key="6">
    <source>
        <dbReference type="SAM" id="Phobius"/>
    </source>
</evidence>
<evidence type="ECO:0000256" key="4">
    <source>
        <dbReference type="ARBA" id="ARBA00029351"/>
    </source>
</evidence>
<dbReference type="KEGG" id="atq:GH723_02800"/>
<dbReference type="PANTHER" id="PTHR19271:SF16">
    <property type="entry name" value="CYTOCHROME B"/>
    <property type="match status" value="1"/>
</dbReference>
<dbReference type="SUPFAM" id="SSF81342">
    <property type="entry name" value="Transmembrane di-heme cytochromes"/>
    <property type="match status" value="1"/>
</dbReference>
<dbReference type="SUPFAM" id="SSF81648">
    <property type="entry name" value="a domain/subunit of cytochrome bc1 complex (Ubiquinol-cytochrome c reductase)"/>
    <property type="match status" value="1"/>
</dbReference>
<evidence type="ECO:0000256" key="5">
    <source>
        <dbReference type="ARBA" id="ARBA00029568"/>
    </source>
</evidence>
<feature type="transmembrane region" description="Helical" evidence="6">
    <location>
        <begin position="293"/>
        <end position="316"/>
    </location>
</feature>
<dbReference type="InterPro" id="IPR005797">
    <property type="entry name" value="Cyt_b/b6_N"/>
</dbReference>
<protein>
    <recommendedName>
        <fullName evidence="3">Cytochrome bc1 complex cytochrome b subunit</fullName>
        <ecNumber evidence="2">7.1.1.8</ecNumber>
    </recommendedName>
    <alternativeName>
        <fullName evidence="5">Cytochrome bc1 reductase complex subunit QcrB</fullName>
    </alternativeName>
</protein>
<feature type="transmembrane region" description="Helical" evidence="6">
    <location>
        <begin position="99"/>
        <end position="120"/>
    </location>
</feature>
<dbReference type="EMBL" id="CP045851">
    <property type="protein sequence ID" value="QGG94114.1"/>
    <property type="molecule type" value="Genomic_DNA"/>
</dbReference>
<evidence type="ECO:0000256" key="1">
    <source>
        <dbReference type="ARBA" id="ARBA00001971"/>
    </source>
</evidence>